<dbReference type="GO" id="GO:0004252">
    <property type="term" value="F:serine-type endopeptidase activity"/>
    <property type="evidence" value="ECO:0007669"/>
    <property type="project" value="InterPro"/>
</dbReference>
<dbReference type="Proteomes" id="UP000283255">
    <property type="component" value="Unassembled WGS sequence"/>
</dbReference>
<dbReference type="GO" id="GO:0046872">
    <property type="term" value="F:metal ion binding"/>
    <property type="evidence" value="ECO:0007669"/>
    <property type="project" value="UniProtKB-KW"/>
</dbReference>
<evidence type="ECO:0000256" key="2">
    <source>
        <dbReference type="ARBA" id="ARBA00022723"/>
    </source>
</evidence>
<evidence type="ECO:0000256" key="5">
    <source>
        <dbReference type="ARBA" id="ARBA00022801"/>
    </source>
</evidence>
<reference evidence="9 10" key="2">
    <citation type="submission" date="2019-01" db="EMBL/GenBank/DDBJ databases">
        <title>Motilimonas pumilus sp. nov., isolated from the gut of sea cucumber (Apostichopus japonicus).</title>
        <authorList>
            <person name="Wang F.-Q."/>
            <person name="Ren L.-H."/>
            <person name="Lin Y.-W."/>
            <person name="Sun G.-H."/>
            <person name="Du Z.-J."/>
            <person name="Zhao J.-X."/>
            <person name="Liu X.-J."/>
            <person name="Liu L.-J."/>
        </authorList>
    </citation>
    <scope>NUCLEOTIDE SEQUENCE [LARGE SCALE GENOMIC DNA]</scope>
    <source>
        <strain evidence="9 10">PLHSC7-2</strain>
    </source>
</reference>
<dbReference type="GO" id="GO:0008237">
    <property type="term" value="F:metallopeptidase activity"/>
    <property type="evidence" value="ECO:0007669"/>
    <property type="project" value="UniProtKB-KW"/>
</dbReference>
<keyword evidence="8" id="KW-1133">Transmembrane helix</keyword>
<feature type="transmembrane region" description="Helical" evidence="8">
    <location>
        <begin position="12"/>
        <end position="30"/>
    </location>
</feature>
<keyword evidence="4" id="KW-0574">Periplasm</keyword>
<dbReference type="InterPro" id="IPR009045">
    <property type="entry name" value="Zn_M74/Hedgehog-like"/>
</dbReference>
<protein>
    <submittedName>
        <fullName evidence="9">Replication initiation protein</fullName>
    </submittedName>
</protein>
<keyword evidence="5" id="KW-0378">Hydrolase</keyword>
<sequence>MSAYLLQVLQTSCFLFGVKSVVIFLFIAVATSSDELEKFVIVLSLILLGPSRLLKGGEVTRYVFIITLLLSAQAHAATSQCFGTTSNGSLQGGVALPVSGANFESYSRVAGWVGRTYVHSQVREIMLAAYDELAKSAPEKVFKYAETGFQQGGKFRPHKTHQNGLSVDFMTPVQNDQGKSVHLPTHAFNKFGYNIEFDQQGQYDGLTIDYEAMAAHIVALHRQARQRGYNLWRVIFDPQLQPNLMNTAHGSYLRQHIQFSKKRSWVRHDEHYHVDFAIPCRP</sequence>
<accession>A0A418YK48</accession>
<organism evidence="9 10">
    <name type="scientific">Motilimonas pumila</name>
    <dbReference type="NCBI Taxonomy" id="2303987"/>
    <lineage>
        <taxon>Bacteria</taxon>
        <taxon>Pseudomonadati</taxon>
        <taxon>Pseudomonadota</taxon>
        <taxon>Gammaproteobacteria</taxon>
        <taxon>Alteromonadales</taxon>
        <taxon>Alteromonadales genera incertae sedis</taxon>
        <taxon>Motilimonas</taxon>
    </lineage>
</organism>
<keyword evidence="10" id="KW-1185">Reference proteome</keyword>
<dbReference type="Pfam" id="PF03411">
    <property type="entry name" value="Peptidase_M74"/>
    <property type="match status" value="1"/>
</dbReference>
<proteinExistence type="predicted"/>
<dbReference type="OrthoDB" id="1467367at2"/>
<name>A0A418YK48_9GAMM</name>
<evidence type="ECO:0000256" key="4">
    <source>
        <dbReference type="ARBA" id="ARBA00022764"/>
    </source>
</evidence>
<keyword evidence="2" id="KW-0479">Metal-binding</keyword>
<comment type="caution">
    <text evidence="9">The sequence shown here is derived from an EMBL/GenBank/DDBJ whole genome shotgun (WGS) entry which is preliminary data.</text>
</comment>
<keyword evidence="3" id="KW-0732">Signal</keyword>
<dbReference type="GO" id="GO:0006508">
    <property type="term" value="P:proteolysis"/>
    <property type="evidence" value="ECO:0007669"/>
    <property type="project" value="UniProtKB-KW"/>
</dbReference>
<keyword evidence="6" id="KW-0862">Zinc</keyword>
<keyword evidence="1" id="KW-0645">Protease</keyword>
<gene>
    <name evidence="9" type="ORF">D1Z90_01045</name>
</gene>
<dbReference type="EMBL" id="QZCH01000001">
    <property type="protein sequence ID" value="RJG51351.1"/>
    <property type="molecule type" value="Genomic_DNA"/>
</dbReference>
<keyword evidence="8" id="KW-0812">Transmembrane</keyword>
<dbReference type="InterPro" id="IPR005073">
    <property type="entry name" value="Peptidase_M74"/>
</dbReference>
<keyword evidence="7" id="KW-0482">Metalloprotease</keyword>
<evidence type="ECO:0000256" key="1">
    <source>
        <dbReference type="ARBA" id="ARBA00022670"/>
    </source>
</evidence>
<evidence type="ECO:0000313" key="9">
    <source>
        <dbReference type="EMBL" id="RJG51351.1"/>
    </source>
</evidence>
<dbReference type="AlphaFoldDB" id="A0A418YK48"/>
<evidence type="ECO:0000256" key="6">
    <source>
        <dbReference type="ARBA" id="ARBA00022833"/>
    </source>
</evidence>
<dbReference type="SUPFAM" id="SSF55166">
    <property type="entry name" value="Hedgehog/DD-peptidase"/>
    <property type="match status" value="1"/>
</dbReference>
<dbReference type="Gene3D" id="3.30.1380.10">
    <property type="match status" value="1"/>
</dbReference>
<reference evidence="9 10" key="1">
    <citation type="submission" date="2018-09" db="EMBL/GenBank/DDBJ databases">
        <authorList>
            <person name="Wang F."/>
        </authorList>
    </citation>
    <scope>NUCLEOTIDE SEQUENCE [LARGE SCALE GENOMIC DNA]</scope>
    <source>
        <strain evidence="9 10">PLHSC7-2</strain>
    </source>
</reference>
<keyword evidence="8" id="KW-0472">Membrane</keyword>
<evidence type="ECO:0000313" key="10">
    <source>
        <dbReference type="Proteomes" id="UP000283255"/>
    </source>
</evidence>
<evidence type="ECO:0000256" key="7">
    <source>
        <dbReference type="ARBA" id="ARBA00023049"/>
    </source>
</evidence>
<evidence type="ECO:0000256" key="3">
    <source>
        <dbReference type="ARBA" id="ARBA00022729"/>
    </source>
</evidence>
<dbReference type="GO" id="GO:0030288">
    <property type="term" value="C:outer membrane-bounded periplasmic space"/>
    <property type="evidence" value="ECO:0007669"/>
    <property type="project" value="InterPro"/>
</dbReference>
<evidence type="ECO:0000256" key="8">
    <source>
        <dbReference type="SAM" id="Phobius"/>
    </source>
</evidence>